<evidence type="ECO:0000313" key="4">
    <source>
        <dbReference type="Proteomes" id="UP001501358"/>
    </source>
</evidence>
<dbReference type="InterPro" id="IPR016032">
    <property type="entry name" value="Sig_transdc_resp-reg_C-effctor"/>
</dbReference>
<accession>A0ABP5Z2R5</accession>
<comment type="caution">
    <text evidence="3">The sequence shown here is derived from an EMBL/GenBank/DDBJ whole genome shotgun (WGS) entry which is preliminary data.</text>
</comment>
<name>A0ABP5Z2R5_9ACTN</name>
<evidence type="ECO:0000259" key="2">
    <source>
        <dbReference type="Pfam" id="PF11495"/>
    </source>
</evidence>
<dbReference type="InterPro" id="IPR021586">
    <property type="entry name" value="Tscrpt_reg_TrmB_C"/>
</dbReference>
<evidence type="ECO:0000313" key="3">
    <source>
        <dbReference type="EMBL" id="GAA2489857.1"/>
    </source>
</evidence>
<dbReference type="SUPFAM" id="SSF46894">
    <property type="entry name" value="C-terminal effector domain of the bipartite response regulators"/>
    <property type="match status" value="1"/>
</dbReference>
<dbReference type="SUPFAM" id="SSF56024">
    <property type="entry name" value="Phospholipase D/nuclease"/>
    <property type="match status" value="1"/>
</dbReference>
<keyword evidence="4" id="KW-1185">Reference proteome</keyword>
<gene>
    <name evidence="3" type="ORF">GCM10010406_27530</name>
</gene>
<proteinExistence type="predicted"/>
<dbReference type="Gene3D" id="3.30.870.10">
    <property type="entry name" value="Endonuclease Chain A"/>
    <property type="match status" value="1"/>
</dbReference>
<feature type="region of interest" description="Disordered" evidence="1">
    <location>
        <begin position="1"/>
        <end position="39"/>
    </location>
</feature>
<dbReference type="Proteomes" id="UP001501358">
    <property type="component" value="Unassembled WGS sequence"/>
</dbReference>
<dbReference type="Pfam" id="PF11495">
    <property type="entry name" value="Regulator_TrmB"/>
    <property type="match status" value="1"/>
</dbReference>
<reference evidence="4" key="1">
    <citation type="journal article" date="2019" name="Int. J. Syst. Evol. Microbiol.">
        <title>The Global Catalogue of Microorganisms (GCM) 10K type strain sequencing project: providing services to taxonomists for standard genome sequencing and annotation.</title>
        <authorList>
            <consortium name="The Broad Institute Genomics Platform"/>
            <consortium name="The Broad Institute Genome Sequencing Center for Infectious Disease"/>
            <person name="Wu L."/>
            <person name="Ma J."/>
        </authorList>
    </citation>
    <scope>NUCLEOTIDE SEQUENCE [LARGE SCALE GENOMIC DNA]</scope>
    <source>
        <strain evidence="4">JCM 6307</strain>
    </source>
</reference>
<feature type="domain" description="Transcription regulator TrmB C-terminal" evidence="2">
    <location>
        <begin position="82"/>
        <end position="248"/>
    </location>
</feature>
<feature type="compositionally biased region" description="Low complexity" evidence="1">
    <location>
        <begin position="8"/>
        <end position="28"/>
    </location>
</feature>
<dbReference type="InterPro" id="IPR036388">
    <property type="entry name" value="WH-like_DNA-bd_sf"/>
</dbReference>
<organism evidence="3 4">
    <name type="scientific">Streptomyces thermolineatus</name>
    <dbReference type="NCBI Taxonomy" id="44033"/>
    <lineage>
        <taxon>Bacteria</taxon>
        <taxon>Bacillati</taxon>
        <taxon>Actinomycetota</taxon>
        <taxon>Actinomycetes</taxon>
        <taxon>Kitasatosporales</taxon>
        <taxon>Streptomycetaceae</taxon>
        <taxon>Streptomyces</taxon>
    </lineage>
</organism>
<evidence type="ECO:0000256" key="1">
    <source>
        <dbReference type="SAM" id="MobiDB-lite"/>
    </source>
</evidence>
<protein>
    <recommendedName>
        <fullName evidence="2">Transcription regulator TrmB C-terminal domain-containing protein</fullName>
    </recommendedName>
</protein>
<sequence>MAEDLPRRAPAPAPSGVSGPPGPVAGASRPEDVPAGEGADGVERALLRARALIESTMSLCHRGPGHSSAVLQTEELAPGLTAEHLVRNARYSVSVSLPVVAGHSPASPRVLDSLEEAIDKGVTVRLLCGPRVPVAEASCLPKLRDAAYQVRVANGDLRRTMVVDGRLALVQPTPGPPGRLVALIRDAASVRALDLLFAGAWGNARPVTEGSGVSGRLRTEAMRHTLRHLCAGHTDEVAAREIGMSLRTYRRHVAEIMRELGANSRFQAGVRAVELGLLTEDGENPF</sequence>
<dbReference type="EMBL" id="BAAATA010000013">
    <property type="protein sequence ID" value="GAA2489857.1"/>
    <property type="molecule type" value="Genomic_DNA"/>
</dbReference>
<dbReference type="Gene3D" id="1.10.10.10">
    <property type="entry name" value="Winged helix-like DNA-binding domain superfamily/Winged helix DNA-binding domain"/>
    <property type="match status" value="1"/>
</dbReference>